<gene>
    <name evidence="4" type="ORF">C2G38_2150655</name>
</gene>
<sequence>MHTMFNLHWLIFYFITFLIFFAKSSEDTYNIVASRTYGQADYFPLDKVYSYDDGTLLIGTLNKSVLVKYYSDIHILFTNGSISTISLSNIKHQENWTVFQYNILEPKFIFLLYQQSNGVLTNLSWTIIDWSGNVLLDNVFTGQIDENNIGIISNIRPETGFLVVQTNYTFLKWSKYSSPLNGNILIISEGYIPFPSGAKAYTYTYLANFFTLVPFQRMDGGYGVAYCLVKNNKLSNKNDQTNVNPAVLVYVAFIPNSNENDAINPFKIYETHNTSNVVMLGSCQSRNDAQGNDCLIHEVTRTDNRSFPTPRVTMVTFPSTGSLTNVTQILMHQTVPNQSLVLYNYFPLYYGGFLVIKFYLASNDMVGVSGYLSDDQLSTFDLWKMPNPLTLNIMDVYEQFSLGLLQNNTFWIAVQGLNWTIYSLDLPHYHNNCIFQNDLIVSSFPVNDQTISLRFTDYFNITYRKPIMQSSGNLSIYQLYNNNTLLRQAYSGSYCSVLNNKVTISCGILSSTFNVPNTSYLITMDNGFVKDLSSQEQIRGISNGSWIIKTVPQKLPNMYGESIAGTLRLSEEGTIYYNNLTSDQQSLFRARLSEELAQSIPIDSSRLSFGRVNFDPDTPKRQSLFELSIFGTKDLFRPNIDQIINDLNVLIKNKYFTVLSKFPHTNYIDETYSFTLNSNFFEEIKDKCLVIYVTVSIALIIFYYIATCMHDCAKNQINCIHVRPPGQNKCLQEDDYPNEFINQCNTYTFFTSALSIFNLIINILFVITRVQDVPFLYIPSIVFLSVGISLNVTYTLIVLVKEKSNPYFKDWIWNNNFIVAALVAVLATSDIEVLLFLSSHFCGLKIFNAPFSKNSKEFIFWIKISIIVFYTIPWVIIQMLYYYNQTIHKIIPLINITVTWLTFLIFTTSKILGCIFRYSKCRRNADDYRDRNVNDNNEMDNDAGDNRDGNANANDNNLIVDNNRDGNAENNLVDDNGLVTVNDYANNDGDEYANENDNKVVSDCDIIAVNKGNDIFYVVY</sequence>
<organism evidence="4 5">
    <name type="scientific">Gigaspora rosea</name>
    <dbReference type="NCBI Taxonomy" id="44941"/>
    <lineage>
        <taxon>Eukaryota</taxon>
        <taxon>Fungi</taxon>
        <taxon>Fungi incertae sedis</taxon>
        <taxon>Mucoromycota</taxon>
        <taxon>Glomeromycotina</taxon>
        <taxon>Glomeromycetes</taxon>
        <taxon>Diversisporales</taxon>
        <taxon>Gigasporaceae</taxon>
        <taxon>Gigaspora</taxon>
    </lineage>
</organism>
<keyword evidence="2" id="KW-0472">Membrane</keyword>
<evidence type="ECO:0000313" key="4">
    <source>
        <dbReference type="EMBL" id="RIB00992.1"/>
    </source>
</evidence>
<evidence type="ECO:0000313" key="5">
    <source>
        <dbReference type="Proteomes" id="UP000266673"/>
    </source>
</evidence>
<dbReference type="EMBL" id="QKWP01003410">
    <property type="protein sequence ID" value="RIB00992.1"/>
    <property type="molecule type" value="Genomic_DNA"/>
</dbReference>
<feature type="transmembrane region" description="Helical" evidence="2">
    <location>
        <begin position="817"/>
        <end position="837"/>
    </location>
</feature>
<dbReference type="Proteomes" id="UP000266673">
    <property type="component" value="Unassembled WGS sequence"/>
</dbReference>
<dbReference type="STRING" id="44941.A0A397TS67"/>
<feature type="chain" id="PRO_5017401956" description="G-protein coupled receptors family 3 profile domain-containing protein" evidence="3">
    <location>
        <begin position="25"/>
        <end position="1020"/>
    </location>
</feature>
<feature type="signal peptide" evidence="3">
    <location>
        <begin position="1"/>
        <end position="24"/>
    </location>
</feature>
<dbReference type="AlphaFoldDB" id="A0A397TS67"/>
<feature type="region of interest" description="Disordered" evidence="1">
    <location>
        <begin position="929"/>
        <end position="953"/>
    </location>
</feature>
<feature type="transmembrane region" description="Helical" evidence="2">
    <location>
        <begin position="747"/>
        <end position="768"/>
    </location>
</feature>
<feature type="transmembrane region" description="Helical" evidence="2">
    <location>
        <begin position="689"/>
        <end position="706"/>
    </location>
</feature>
<evidence type="ECO:0000256" key="2">
    <source>
        <dbReference type="SAM" id="Phobius"/>
    </source>
</evidence>
<keyword evidence="5" id="KW-1185">Reference proteome</keyword>
<accession>A0A397TS67</accession>
<feature type="transmembrane region" description="Helical" evidence="2">
    <location>
        <begin position="890"/>
        <end position="913"/>
    </location>
</feature>
<feature type="transmembrane region" description="Helical" evidence="2">
    <location>
        <begin position="340"/>
        <end position="360"/>
    </location>
</feature>
<keyword evidence="2" id="KW-1133">Transmembrane helix</keyword>
<evidence type="ECO:0000256" key="3">
    <source>
        <dbReference type="SAM" id="SignalP"/>
    </source>
</evidence>
<evidence type="ECO:0008006" key="6">
    <source>
        <dbReference type="Google" id="ProtNLM"/>
    </source>
</evidence>
<keyword evidence="2" id="KW-0812">Transmembrane</keyword>
<reference evidence="4 5" key="1">
    <citation type="submission" date="2018-06" db="EMBL/GenBank/DDBJ databases">
        <title>Comparative genomics reveals the genomic features of Rhizophagus irregularis, R. cerebriforme, R. diaphanum and Gigaspora rosea, and their symbiotic lifestyle signature.</title>
        <authorList>
            <person name="Morin E."/>
            <person name="San Clemente H."/>
            <person name="Chen E.C.H."/>
            <person name="De La Providencia I."/>
            <person name="Hainaut M."/>
            <person name="Kuo A."/>
            <person name="Kohler A."/>
            <person name="Murat C."/>
            <person name="Tang N."/>
            <person name="Roy S."/>
            <person name="Loubradou J."/>
            <person name="Henrissat B."/>
            <person name="Grigoriev I.V."/>
            <person name="Corradi N."/>
            <person name="Roux C."/>
            <person name="Martin F.M."/>
        </authorList>
    </citation>
    <scope>NUCLEOTIDE SEQUENCE [LARGE SCALE GENOMIC DNA]</scope>
    <source>
        <strain evidence="4 5">DAOM 194757</strain>
    </source>
</reference>
<dbReference type="OrthoDB" id="2417088at2759"/>
<feature type="transmembrane region" description="Helical" evidence="2">
    <location>
        <begin position="775"/>
        <end position="797"/>
    </location>
</feature>
<name>A0A397TS67_9GLOM</name>
<proteinExistence type="predicted"/>
<feature type="transmembrane region" description="Helical" evidence="2">
    <location>
        <begin position="858"/>
        <end position="884"/>
    </location>
</feature>
<comment type="caution">
    <text evidence="4">The sequence shown here is derived from an EMBL/GenBank/DDBJ whole genome shotgun (WGS) entry which is preliminary data.</text>
</comment>
<evidence type="ECO:0000256" key="1">
    <source>
        <dbReference type="SAM" id="MobiDB-lite"/>
    </source>
</evidence>
<protein>
    <recommendedName>
        <fullName evidence="6">G-protein coupled receptors family 3 profile domain-containing protein</fullName>
    </recommendedName>
</protein>
<keyword evidence="3" id="KW-0732">Signal</keyword>